<sequence length="255" mass="27661">MKDPITVNIPLNTPICLKAHTGNNLQNEFGWRRGCCKNQNTEAWEQMLLLPTPDNKIIIQSRWNGRNLQVQESGLCVFANHNQELWEKFDVECDENGKVYFISCHTEKYMQCENNGFAVCANKNRGGWEAWTIVYPHTTSMMTSSQLRVISLSATGAVLFPVLGLAAEALVPLAMSTFGTVVPGVGTFHAPLVSGGCAAALQSASASLLTVEAAAVGSIAGAIVGAALSNSDEEKKAQEDIFHKKKCRTRITLSS</sequence>
<keyword evidence="2" id="KW-1185">Reference proteome</keyword>
<dbReference type="Gene3D" id="2.80.10.50">
    <property type="match status" value="1"/>
</dbReference>
<name>A0ABD3M4N3_9STRA</name>
<proteinExistence type="predicted"/>
<dbReference type="Proteomes" id="UP001530293">
    <property type="component" value="Unassembled WGS sequence"/>
</dbReference>
<comment type="caution">
    <text evidence="1">The sequence shown here is derived from an EMBL/GenBank/DDBJ whole genome shotgun (WGS) entry which is preliminary data.</text>
</comment>
<dbReference type="InterPro" id="IPR008999">
    <property type="entry name" value="Actin-crosslinking"/>
</dbReference>
<accession>A0ABD3M4N3</accession>
<evidence type="ECO:0000313" key="2">
    <source>
        <dbReference type="Proteomes" id="UP001530293"/>
    </source>
</evidence>
<evidence type="ECO:0000313" key="1">
    <source>
        <dbReference type="EMBL" id="KAL3757823.1"/>
    </source>
</evidence>
<dbReference type="CDD" id="cd00257">
    <property type="entry name" value="beta-trefoil_FSCN-like"/>
    <property type="match status" value="1"/>
</dbReference>
<protein>
    <submittedName>
        <fullName evidence="1">Uncharacterized protein</fullName>
    </submittedName>
</protein>
<dbReference type="EMBL" id="JALLBG020000250">
    <property type="protein sequence ID" value="KAL3757823.1"/>
    <property type="molecule type" value="Genomic_DNA"/>
</dbReference>
<reference evidence="1 2" key="1">
    <citation type="submission" date="2024-10" db="EMBL/GenBank/DDBJ databases">
        <title>Updated reference genomes for cyclostephanoid diatoms.</title>
        <authorList>
            <person name="Roberts W.R."/>
            <person name="Alverson A.J."/>
        </authorList>
    </citation>
    <scope>NUCLEOTIDE SEQUENCE [LARGE SCALE GENOMIC DNA]</scope>
    <source>
        <strain evidence="1 2">AJA232-27</strain>
    </source>
</reference>
<organism evidence="1 2">
    <name type="scientific">Discostella pseudostelligera</name>
    <dbReference type="NCBI Taxonomy" id="259834"/>
    <lineage>
        <taxon>Eukaryota</taxon>
        <taxon>Sar</taxon>
        <taxon>Stramenopiles</taxon>
        <taxon>Ochrophyta</taxon>
        <taxon>Bacillariophyta</taxon>
        <taxon>Coscinodiscophyceae</taxon>
        <taxon>Thalassiosirophycidae</taxon>
        <taxon>Stephanodiscales</taxon>
        <taxon>Stephanodiscaceae</taxon>
        <taxon>Discostella</taxon>
    </lineage>
</organism>
<dbReference type="SUPFAM" id="SSF50405">
    <property type="entry name" value="Actin-crosslinking proteins"/>
    <property type="match status" value="1"/>
</dbReference>
<gene>
    <name evidence="1" type="ORF">ACHAWU_006131</name>
</gene>
<dbReference type="AlphaFoldDB" id="A0ABD3M4N3"/>